<dbReference type="EMBL" id="DVJP01000066">
    <property type="protein sequence ID" value="HIS77096.1"/>
    <property type="molecule type" value="Genomic_DNA"/>
</dbReference>
<comment type="catalytic activity">
    <reaction evidence="9 10 11">
        <text>adenosine(37) in tRNA + dimethylallyl diphosphate = N(6)-dimethylallyladenosine(37) in tRNA + diphosphate</text>
        <dbReference type="Rhea" id="RHEA:26482"/>
        <dbReference type="Rhea" id="RHEA-COMP:10162"/>
        <dbReference type="Rhea" id="RHEA-COMP:10375"/>
        <dbReference type="ChEBI" id="CHEBI:33019"/>
        <dbReference type="ChEBI" id="CHEBI:57623"/>
        <dbReference type="ChEBI" id="CHEBI:74411"/>
        <dbReference type="ChEBI" id="CHEBI:74415"/>
        <dbReference type="EC" id="2.5.1.75"/>
    </reaction>
</comment>
<feature type="binding site" evidence="10">
    <location>
        <begin position="15"/>
        <end position="20"/>
    </location>
    <ligand>
        <name>substrate</name>
    </ligand>
</feature>
<evidence type="ECO:0000256" key="9">
    <source>
        <dbReference type="ARBA" id="ARBA00049563"/>
    </source>
</evidence>
<evidence type="ECO:0000313" key="15">
    <source>
        <dbReference type="Proteomes" id="UP000824002"/>
    </source>
</evidence>
<name>A0A9D1FNJ4_9FIRM</name>
<keyword evidence="7 10" id="KW-0067">ATP-binding</keyword>
<reference evidence="14" key="1">
    <citation type="submission" date="2020-10" db="EMBL/GenBank/DDBJ databases">
        <authorList>
            <person name="Gilroy R."/>
        </authorList>
    </citation>
    <scope>NUCLEOTIDE SEQUENCE</scope>
    <source>
        <strain evidence="14">CHK199-13235</strain>
    </source>
</reference>
<comment type="caution">
    <text evidence="10">Lacks conserved residue(s) required for the propagation of feature annotation.</text>
</comment>
<evidence type="ECO:0000256" key="2">
    <source>
        <dbReference type="ARBA" id="ARBA00003213"/>
    </source>
</evidence>
<evidence type="ECO:0000256" key="7">
    <source>
        <dbReference type="ARBA" id="ARBA00022840"/>
    </source>
</evidence>
<evidence type="ECO:0000256" key="11">
    <source>
        <dbReference type="RuleBase" id="RU003783"/>
    </source>
</evidence>
<dbReference type="InterPro" id="IPR027417">
    <property type="entry name" value="P-loop_NTPase"/>
</dbReference>
<dbReference type="Gene3D" id="1.10.20.140">
    <property type="match status" value="1"/>
</dbReference>
<accession>A0A9D1FNJ4</accession>
<protein>
    <recommendedName>
        <fullName evidence="10">tRNA dimethylallyltransferase</fullName>
        <ecNumber evidence="10">2.5.1.75</ecNumber>
    </recommendedName>
    <alternativeName>
        <fullName evidence="10">Dimethylallyl diphosphate:tRNA dimethylallyltransferase</fullName>
        <shortName evidence="10">DMAPP:tRNA dimethylallyltransferase</shortName>
        <shortName evidence="10">DMATase</shortName>
    </alternativeName>
    <alternativeName>
        <fullName evidence="10">Isopentenyl-diphosphate:tRNA isopentenyltransferase</fullName>
        <shortName evidence="10">IPP transferase</shortName>
        <shortName evidence="10">IPPT</shortName>
        <shortName evidence="10">IPTase</shortName>
    </alternativeName>
</protein>
<dbReference type="InterPro" id="IPR039657">
    <property type="entry name" value="Dimethylallyltransferase"/>
</dbReference>
<dbReference type="NCBIfam" id="TIGR00174">
    <property type="entry name" value="miaA"/>
    <property type="match status" value="1"/>
</dbReference>
<evidence type="ECO:0000256" key="4">
    <source>
        <dbReference type="ARBA" id="ARBA00022679"/>
    </source>
</evidence>
<evidence type="ECO:0000256" key="5">
    <source>
        <dbReference type="ARBA" id="ARBA00022694"/>
    </source>
</evidence>
<evidence type="ECO:0000256" key="3">
    <source>
        <dbReference type="ARBA" id="ARBA00005842"/>
    </source>
</evidence>
<dbReference type="AlphaFoldDB" id="A0A9D1FNJ4"/>
<comment type="similarity">
    <text evidence="3 10 13">Belongs to the IPP transferase family.</text>
</comment>
<feature type="site" description="Interaction with substrate tRNA" evidence="10">
    <location>
        <position position="104"/>
    </location>
</feature>
<evidence type="ECO:0000256" key="8">
    <source>
        <dbReference type="ARBA" id="ARBA00022842"/>
    </source>
</evidence>
<gene>
    <name evidence="10 14" type="primary">miaA</name>
    <name evidence="14" type="ORF">IAB51_09885</name>
</gene>
<reference evidence="14" key="2">
    <citation type="journal article" date="2021" name="PeerJ">
        <title>Extensive microbial diversity within the chicken gut microbiome revealed by metagenomics and culture.</title>
        <authorList>
            <person name="Gilroy R."/>
            <person name="Ravi A."/>
            <person name="Getino M."/>
            <person name="Pursley I."/>
            <person name="Horton D.L."/>
            <person name="Alikhan N.F."/>
            <person name="Baker D."/>
            <person name="Gharbi K."/>
            <person name="Hall N."/>
            <person name="Watson M."/>
            <person name="Adriaenssens E.M."/>
            <person name="Foster-Nyarko E."/>
            <person name="Jarju S."/>
            <person name="Secka A."/>
            <person name="Antonio M."/>
            <person name="Oren A."/>
            <person name="Chaudhuri R.R."/>
            <person name="La Ragione R."/>
            <person name="Hildebrand F."/>
            <person name="Pallen M.J."/>
        </authorList>
    </citation>
    <scope>NUCLEOTIDE SEQUENCE</scope>
    <source>
        <strain evidence="14">CHK199-13235</strain>
    </source>
</reference>
<comment type="caution">
    <text evidence="14">The sequence shown here is derived from an EMBL/GenBank/DDBJ whole genome shotgun (WGS) entry which is preliminary data.</text>
</comment>
<sequence length="323" mass="36092">MEQTKIPVIAVLGPTASGKTALSIALAKELGGEVVSADSMQIYRGMDIATAKPTKDEMDGVPHHLIGYVGPEEPYSLGRYAADAHAAIGEVWSRGRLPILCGGTGLYMDTVLDNRDIGETGSDPAIRRELSDLAKERGGEYLLSVLREFDPETAASLHANNLPRIIRAIEVYRLSGVTMSELQRRSRETPERYHTLRIGIAYQDRAVLYDRINRRVDLMMEEGLLEEAKAFRAENLGTSAQAIGYKELFPYLDGEKSLLECLESLKQATRRYAKRQLTWFRKDGRIYWVYPDAEDAKGRALELARRFLEGGNLENPGKLIENC</sequence>
<evidence type="ECO:0000256" key="13">
    <source>
        <dbReference type="RuleBase" id="RU003785"/>
    </source>
</evidence>
<comment type="subunit">
    <text evidence="10">Monomer.</text>
</comment>
<keyword evidence="4 10" id="KW-0808">Transferase</keyword>
<comment type="cofactor">
    <cofactor evidence="1 10">
        <name>Mg(2+)</name>
        <dbReference type="ChEBI" id="CHEBI:18420"/>
    </cofactor>
</comment>
<dbReference type="InterPro" id="IPR018022">
    <property type="entry name" value="IPT"/>
</dbReference>
<feature type="region of interest" description="Interaction with substrate tRNA" evidence="10">
    <location>
        <begin position="38"/>
        <end position="41"/>
    </location>
</feature>
<evidence type="ECO:0000256" key="6">
    <source>
        <dbReference type="ARBA" id="ARBA00022741"/>
    </source>
</evidence>
<dbReference type="GO" id="GO:0006400">
    <property type="term" value="P:tRNA modification"/>
    <property type="evidence" value="ECO:0007669"/>
    <property type="project" value="TreeGrafter"/>
</dbReference>
<keyword evidence="5 10" id="KW-0819">tRNA processing</keyword>
<dbReference type="GO" id="GO:0005524">
    <property type="term" value="F:ATP binding"/>
    <property type="evidence" value="ECO:0007669"/>
    <property type="project" value="UniProtKB-UniRule"/>
</dbReference>
<dbReference type="HAMAP" id="MF_00185">
    <property type="entry name" value="IPP_trans"/>
    <property type="match status" value="1"/>
</dbReference>
<dbReference type="Pfam" id="PF01715">
    <property type="entry name" value="IPPT"/>
    <property type="match status" value="1"/>
</dbReference>
<keyword evidence="8 10" id="KW-0460">Magnesium</keyword>
<feature type="binding site" evidence="10">
    <location>
        <begin position="13"/>
        <end position="20"/>
    </location>
    <ligand>
        <name>ATP</name>
        <dbReference type="ChEBI" id="CHEBI:30616"/>
    </ligand>
</feature>
<dbReference type="PANTHER" id="PTHR11088:SF60">
    <property type="entry name" value="TRNA DIMETHYLALLYLTRANSFERASE"/>
    <property type="match status" value="1"/>
</dbReference>
<dbReference type="EC" id="2.5.1.75" evidence="10"/>
<dbReference type="PANTHER" id="PTHR11088">
    <property type="entry name" value="TRNA DIMETHYLALLYLTRANSFERASE"/>
    <property type="match status" value="1"/>
</dbReference>
<evidence type="ECO:0000313" key="14">
    <source>
        <dbReference type="EMBL" id="HIS77096.1"/>
    </source>
</evidence>
<proteinExistence type="inferred from homology"/>
<dbReference type="GO" id="GO:0052381">
    <property type="term" value="F:tRNA dimethylallyltransferase activity"/>
    <property type="evidence" value="ECO:0007669"/>
    <property type="project" value="UniProtKB-UniRule"/>
</dbReference>
<feature type="site" description="Interaction with substrate tRNA" evidence="10">
    <location>
        <position position="127"/>
    </location>
</feature>
<dbReference type="Proteomes" id="UP000824002">
    <property type="component" value="Unassembled WGS sequence"/>
</dbReference>
<dbReference type="SUPFAM" id="SSF52540">
    <property type="entry name" value="P-loop containing nucleoside triphosphate hydrolases"/>
    <property type="match status" value="1"/>
</dbReference>
<evidence type="ECO:0000256" key="12">
    <source>
        <dbReference type="RuleBase" id="RU003784"/>
    </source>
</evidence>
<evidence type="ECO:0000256" key="10">
    <source>
        <dbReference type="HAMAP-Rule" id="MF_00185"/>
    </source>
</evidence>
<comment type="function">
    <text evidence="2 10 12">Catalyzes the transfer of a dimethylallyl group onto the adenine at position 37 in tRNAs that read codons beginning with uridine, leading to the formation of N6-(dimethylallyl)adenosine (i(6)A).</text>
</comment>
<evidence type="ECO:0000256" key="1">
    <source>
        <dbReference type="ARBA" id="ARBA00001946"/>
    </source>
</evidence>
<dbReference type="Gene3D" id="3.40.50.300">
    <property type="entry name" value="P-loop containing nucleotide triphosphate hydrolases"/>
    <property type="match status" value="1"/>
</dbReference>
<organism evidence="14 15">
    <name type="scientific">Candidatus Merdivicinus excrementipullorum</name>
    <dbReference type="NCBI Taxonomy" id="2840867"/>
    <lineage>
        <taxon>Bacteria</taxon>
        <taxon>Bacillati</taxon>
        <taxon>Bacillota</taxon>
        <taxon>Clostridia</taxon>
        <taxon>Eubacteriales</taxon>
        <taxon>Oscillospiraceae</taxon>
        <taxon>Oscillospiraceae incertae sedis</taxon>
        <taxon>Candidatus Merdivicinus</taxon>
    </lineage>
</organism>
<keyword evidence="6 10" id="KW-0547">Nucleotide-binding</keyword>